<sequence>MTDDERAAFEQAVAEEQAAKAENVAASGDAAMRLRAEAAIAMQLIALLKTEREAAGVSLSEMETRTGMQKSALSRLENSAAPNPMLSTLQRYAAAIGKRLDFAIESGCDP</sequence>
<dbReference type="SMART" id="SM00530">
    <property type="entry name" value="HTH_XRE"/>
    <property type="match status" value="1"/>
</dbReference>
<proteinExistence type="predicted"/>
<dbReference type="EMBL" id="CP036318">
    <property type="protein sequence ID" value="QDV54246.1"/>
    <property type="molecule type" value="Genomic_DNA"/>
</dbReference>
<dbReference type="InterPro" id="IPR001387">
    <property type="entry name" value="Cro/C1-type_HTH"/>
</dbReference>
<dbReference type="CDD" id="cd00093">
    <property type="entry name" value="HTH_XRE"/>
    <property type="match status" value="1"/>
</dbReference>
<evidence type="ECO:0000313" key="3">
    <source>
        <dbReference type="Proteomes" id="UP000316770"/>
    </source>
</evidence>
<evidence type="ECO:0000259" key="1">
    <source>
        <dbReference type="PROSITE" id="PS50943"/>
    </source>
</evidence>
<dbReference type="Gene3D" id="1.10.260.40">
    <property type="entry name" value="lambda repressor-like DNA-binding domains"/>
    <property type="match status" value="1"/>
</dbReference>
<gene>
    <name evidence="2" type="ORF">Mal33_01960</name>
</gene>
<dbReference type="Proteomes" id="UP000316770">
    <property type="component" value="Chromosome"/>
</dbReference>
<organism evidence="2 3">
    <name type="scientific">Rosistilla oblonga</name>
    <dbReference type="NCBI Taxonomy" id="2527990"/>
    <lineage>
        <taxon>Bacteria</taxon>
        <taxon>Pseudomonadati</taxon>
        <taxon>Planctomycetota</taxon>
        <taxon>Planctomycetia</taxon>
        <taxon>Pirellulales</taxon>
        <taxon>Pirellulaceae</taxon>
        <taxon>Rosistilla</taxon>
    </lineage>
</organism>
<evidence type="ECO:0000313" key="2">
    <source>
        <dbReference type="EMBL" id="QDV54246.1"/>
    </source>
</evidence>
<dbReference type="GO" id="GO:0003677">
    <property type="term" value="F:DNA binding"/>
    <property type="evidence" value="ECO:0007669"/>
    <property type="project" value="InterPro"/>
</dbReference>
<dbReference type="Pfam" id="PF01381">
    <property type="entry name" value="HTH_3"/>
    <property type="match status" value="1"/>
</dbReference>
<keyword evidence="3" id="KW-1185">Reference proteome</keyword>
<reference evidence="2 3" key="1">
    <citation type="submission" date="2019-02" db="EMBL/GenBank/DDBJ databases">
        <title>Deep-cultivation of Planctomycetes and their phenomic and genomic characterization uncovers novel biology.</title>
        <authorList>
            <person name="Wiegand S."/>
            <person name="Jogler M."/>
            <person name="Boedeker C."/>
            <person name="Pinto D."/>
            <person name="Vollmers J."/>
            <person name="Rivas-Marin E."/>
            <person name="Kohn T."/>
            <person name="Peeters S.H."/>
            <person name="Heuer A."/>
            <person name="Rast P."/>
            <person name="Oberbeckmann S."/>
            <person name="Bunk B."/>
            <person name="Jeske O."/>
            <person name="Meyerdierks A."/>
            <person name="Storesund J.E."/>
            <person name="Kallscheuer N."/>
            <person name="Luecker S."/>
            <person name="Lage O.M."/>
            <person name="Pohl T."/>
            <person name="Merkel B.J."/>
            <person name="Hornburger P."/>
            <person name="Mueller R.-W."/>
            <person name="Bruemmer F."/>
            <person name="Labrenz M."/>
            <person name="Spormann A.M."/>
            <person name="Op den Camp H."/>
            <person name="Overmann J."/>
            <person name="Amann R."/>
            <person name="Jetten M.S.M."/>
            <person name="Mascher T."/>
            <person name="Medema M.H."/>
            <person name="Devos D.P."/>
            <person name="Kaster A.-K."/>
            <person name="Ovreas L."/>
            <person name="Rohde M."/>
            <person name="Galperin M.Y."/>
            <person name="Jogler C."/>
        </authorList>
    </citation>
    <scope>NUCLEOTIDE SEQUENCE [LARGE SCALE GENOMIC DNA]</scope>
    <source>
        <strain evidence="2 3">Mal33</strain>
    </source>
</reference>
<dbReference type="SUPFAM" id="SSF47413">
    <property type="entry name" value="lambda repressor-like DNA-binding domains"/>
    <property type="match status" value="1"/>
</dbReference>
<protein>
    <submittedName>
        <fullName evidence="2">Helix-turn-helix protein</fullName>
    </submittedName>
</protein>
<dbReference type="AlphaFoldDB" id="A0A518IMD2"/>
<dbReference type="PROSITE" id="PS50943">
    <property type="entry name" value="HTH_CROC1"/>
    <property type="match status" value="1"/>
</dbReference>
<accession>A0A518IMD2</accession>
<dbReference type="InterPro" id="IPR010982">
    <property type="entry name" value="Lambda_DNA-bd_dom_sf"/>
</dbReference>
<feature type="domain" description="HTH cro/C1-type" evidence="1">
    <location>
        <begin position="48"/>
        <end position="103"/>
    </location>
</feature>
<name>A0A518IMD2_9BACT</name>